<evidence type="ECO:0000256" key="4">
    <source>
        <dbReference type="ARBA" id="ARBA00023157"/>
    </source>
</evidence>
<keyword evidence="8" id="KW-1185">Reference proteome</keyword>
<keyword evidence="4" id="KW-1015">Disulfide bond</keyword>
<dbReference type="Pfam" id="PF01826">
    <property type="entry name" value="TIL"/>
    <property type="match status" value="1"/>
</dbReference>
<keyword evidence="2" id="KW-0646">Protease inhibitor</keyword>
<evidence type="ECO:0000313" key="7">
    <source>
        <dbReference type="EMBL" id="KAK2575925.1"/>
    </source>
</evidence>
<accession>A0AAD9RA61</accession>
<feature type="signal peptide" evidence="5">
    <location>
        <begin position="1"/>
        <end position="17"/>
    </location>
</feature>
<reference evidence="7" key="1">
    <citation type="submission" date="2021-08" db="EMBL/GenBank/DDBJ databases">
        <authorList>
            <person name="Misof B."/>
            <person name="Oliver O."/>
            <person name="Podsiadlowski L."/>
            <person name="Donath A."/>
            <person name="Peters R."/>
            <person name="Mayer C."/>
            <person name="Rust J."/>
            <person name="Gunkel S."/>
            <person name="Lesny P."/>
            <person name="Martin S."/>
            <person name="Oeyen J.P."/>
            <person name="Petersen M."/>
            <person name="Panagiotis P."/>
            <person name="Wilbrandt J."/>
            <person name="Tanja T."/>
        </authorList>
    </citation>
    <scope>NUCLEOTIDE SEQUENCE</scope>
    <source>
        <strain evidence="7">GBR_01_08_01A</strain>
        <tissue evidence="7">Thorax + abdomen</tissue>
    </source>
</reference>
<feature type="domain" description="TIL" evidence="6">
    <location>
        <begin position="26"/>
        <end position="78"/>
    </location>
</feature>
<comment type="similarity">
    <text evidence="1">Belongs to the serine protease inhibitor-like (TIL domain-containing) family.</text>
</comment>
<dbReference type="InterPro" id="IPR002919">
    <property type="entry name" value="TIL_dom"/>
</dbReference>
<dbReference type="SUPFAM" id="SSF57567">
    <property type="entry name" value="Serine protease inhibitors"/>
    <property type="match status" value="1"/>
</dbReference>
<evidence type="ECO:0000256" key="2">
    <source>
        <dbReference type="ARBA" id="ARBA00022690"/>
    </source>
</evidence>
<name>A0AAD9RA61_9HYME</name>
<organism evidence="7 8">
    <name type="scientific">Odynerus spinipes</name>
    <dbReference type="NCBI Taxonomy" id="1348599"/>
    <lineage>
        <taxon>Eukaryota</taxon>
        <taxon>Metazoa</taxon>
        <taxon>Ecdysozoa</taxon>
        <taxon>Arthropoda</taxon>
        <taxon>Hexapoda</taxon>
        <taxon>Insecta</taxon>
        <taxon>Pterygota</taxon>
        <taxon>Neoptera</taxon>
        <taxon>Endopterygota</taxon>
        <taxon>Hymenoptera</taxon>
        <taxon>Apocrita</taxon>
        <taxon>Aculeata</taxon>
        <taxon>Vespoidea</taxon>
        <taxon>Vespidae</taxon>
        <taxon>Eumeninae</taxon>
        <taxon>Odynerus</taxon>
    </lineage>
</organism>
<evidence type="ECO:0000313" key="8">
    <source>
        <dbReference type="Proteomes" id="UP001258017"/>
    </source>
</evidence>
<keyword evidence="5" id="KW-0732">Signal</keyword>
<dbReference type="EMBL" id="JAIFRP010004408">
    <property type="protein sequence ID" value="KAK2575925.1"/>
    <property type="molecule type" value="Genomic_DNA"/>
</dbReference>
<feature type="chain" id="PRO_5042154459" description="TIL domain-containing protein" evidence="5">
    <location>
        <begin position="18"/>
        <end position="81"/>
    </location>
</feature>
<dbReference type="Gene3D" id="2.10.25.10">
    <property type="entry name" value="Laminin"/>
    <property type="match status" value="1"/>
</dbReference>
<sequence>MLRTLVVFVALVVCVTCWPADNKKDCPENSYWNDCGSLCEGTCEIPETTTCPTVCVEHCTCMRGYLWNGEKCVLPEQCPIS</sequence>
<dbReference type="CDD" id="cd19941">
    <property type="entry name" value="TIL"/>
    <property type="match status" value="1"/>
</dbReference>
<evidence type="ECO:0000256" key="1">
    <source>
        <dbReference type="ARBA" id="ARBA00007611"/>
    </source>
</evidence>
<evidence type="ECO:0000259" key="6">
    <source>
        <dbReference type="Pfam" id="PF01826"/>
    </source>
</evidence>
<keyword evidence="3" id="KW-0722">Serine protease inhibitor</keyword>
<evidence type="ECO:0000256" key="3">
    <source>
        <dbReference type="ARBA" id="ARBA00022900"/>
    </source>
</evidence>
<dbReference type="Proteomes" id="UP001258017">
    <property type="component" value="Unassembled WGS sequence"/>
</dbReference>
<comment type="caution">
    <text evidence="7">The sequence shown here is derived from an EMBL/GenBank/DDBJ whole genome shotgun (WGS) entry which is preliminary data.</text>
</comment>
<dbReference type="FunFam" id="2.10.25.10:FF:000055">
    <property type="entry name" value="alpha-tectorin isoform X1"/>
    <property type="match status" value="1"/>
</dbReference>
<proteinExistence type="inferred from homology"/>
<dbReference type="AlphaFoldDB" id="A0AAD9RA61"/>
<protein>
    <recommendedName>
        <fullName evidence="6">TIL domain-containing protein</fullName>
    </recommendedName>
</protein>
<dbReference type="GO" id="GO:0004867">
    <property type="term" value="F:serine-type endopeptidase inhibitor activity"/>
    <property type="evidence" value="ECO:0007669"/>
    <property type="project" value="UniProtKB-KW"/>
</dbReference>
<gene>
    <name evidence="7" type="ORF">KPH14_007288</name>
</gene>
<evidence type="ECO:0000256" key="5">
    <source>
        <dbReference type="SAM" id="SignalP"/>
    </source>
</evidence>
<reference evidence="7" key="2">
    <citation type="journal article" date="2023" name="Commun. Biol.">
        <title>Intrasexual cuticular hydrocarbon dimorphism in a wasp sheds light on hydrocarbon biosynthesis genes in Hymenoptera.</title>
        <authorList>
            <person name="Moris V.C."/>
            <person name="Podsiadlowski L."/>
            <person name="Martin S."/>
            <person name="Oeyen J.P."/>
            <person name="Donath A."/>
            <person name="Petersen M."/>
            <person name="Wilbrandt J."/>
            <person name="Misof B."/>
            <person name="Liedtke D."/>
            <person name="Thamm M."/>
            <person name="Scheiner R."/>
            <person name="Schmitt T."/>
            <person name="Niehuis O."/>
        </authorList>
    </citation>
    <scope>NUCLEOTIDE SEQUENCE</scope>
    <source>
        <strain evidence="7">GBR_01_08_01A</strain>
    </source>
</reference>
<dbReference type="InterPro" id="IPR036084">
    <property type="entry name" value="Ser_inhib-like_sf"/>
</dbReference>